<dbReference type="InterPro" id="IPR016166">
    <property type="entry name" value="FAD-bd_PCMH"/>
</dbReference>
<dbReference type="Pfam" id="PF00941">
    <property type="entry name" value="FAD_binding_5"/>
    <property type="match status" value="1"/>
</dbReference>
<evidence type="ECO:0000256" key="2">
    <source>
        <dbReference type="ARBA" id="ARBA00022827"/>
    </source>
</evidence>
<dbReference type="AlphaFoldDB" id="A0A0U5F4N3"/>
<dbReference type="PATRIC" id="fig|431306.5.peg.1929"/>
<gene>
    <name evidence="5" type="ORF">AGA_1882</name>
</gene>
<proteinExistence type="predicted"/>
<dbReference type="PANTHER" id="PTHR42659:SF2">
    <property type="entry name" value="XANTHINE DEHYDROGENASE SUBUNIT C-RELATED"/>
    <property type="match status" value="1"/>
</dbReference>
<dbReference type="PROSITE" id="PS51387">
    <property type="entry name" value="FAD_PCMH"/>
    <property type="match status" value="1"/>
</dbReference>
<organism evidence="5 6">
    <name type="scientific">Acetobacter ghanensis</name>
    <dbReference type="NCBI Taxonomy" id="431306"/>
    <lineage>
        <taxon>Bacteria</taxon>
        <taxon>Pseudomonadati</taxon>
        <taxon>Pseudomonadota</taxon>
        <taxon>Alphaproteobacteria</taxon>
        <taxon>Acetobacterales</taxon>
        <taxon>Acetobacteraceae</taxon>
        <taxon>Acetobacter</taxon>
    </lineage>
</organism>
<dbReference type="SUPFAM" id="SSF56176">
    <property type="entry name" value="FAD-binding/transporter-associated domain-like"/>
    <property type="match status" value="1"/>
</dbReference>
<evidence type="ECO:0000256" key="3">
    <source>
        <dbReference type="ARBA" id="ARBA00023002"/>
    </source>
</evidence>
<dbReference type="Gene3D" id="3.30.465.10">
    <property type="match status" value="1"/>
</dbReference>
<name>A0A0U5F4N3_9PROT</name>
<dbReference type="GO" id="GO:0071949">
    <property type="term" value="F:FAD binding"/>
    <property type="evidence" value="ECO:0007669"/>
    <property type="project" value="InterPro"/>
</dbReference>
<evidence type="ECO:0000259" key="4">
    <source>
        <dbReference type="PROSITE" id="PS51387"/>
    </source>
</evidence>
<accession>A0A0U5F4N3</accession>
<evidence type="ECO:0000256" key="1">
    <source>
        <dbReference type="ARBA" id="ARBA00022630"/>
    </source>
</evidence>
<dbReference type="InterPro" id="IPR016169">
    <property type="entry name" value="FAD-bd_PCMH_sub2"/>
</dbReference>
<evidence type="ECO:0000313" key="6">
    <source>
        <dbReference type="Proteomes" id="UP000068250"/>
    </source>
</evidence>
<protein>
    <submittedName>
        <fullName evidence="5">Xanthine dehydrogenase FAD-binding subunit</fullName>
        <ecNumber evidence="5">1.17.1.4</ecNumber>
    </submittedName>
</protein>
<dbReference type="EMBL" id="LN609302">
    <property type="protein sequence ID" value="CEF56280.1"/>
    <property type="molecule type" value="Genomic_DNA"/>
</dbReference>
<keyword evidence="3 5" id="KW-0560">Oxidoreductase</keyword>
<dbReference type="Proteomes" id="UP000068250">
    <property type="component" value="Chromosome I"/>
</dbReference>
<evidence type="ECO:0000313" key="5">
    <source>
        <dbReference type="EMBL" id="CEF56280.1"/>
    </source>
</evidence>
<dbReference type="GO" id="GO:0004854">
    <property type="term" value="F:xanthine dehydrogenase activity"/>
    <property type="evidence" value="ECO:0007669"/>
    <property type="project" value="UniProtKB-EC"/>
</dbReference>
<dbReference type="EC" id="1.17.1.4" evidence="5"/>
<dbReference type="PANTHER" id="PTHR42659">
    <property type="entry name" value="XANTHINE DEHYDROGENASE SUBUNIT C-RELATED"/>
    <property type="match status" value="1"/>
</dbReference>
<dbReference type="InterPro" id="IPR051312">
    <property type="entry name" value="Diverse_Substr_Oxidored"/>
</dbReference>
<dbReference type="InterPro" id="IPR002346">
    <property type="entry name" value="Mopterin_DH_FAD-bd"/>
</dbReference>
<dbReference type="InterPro" id="IPR036318">
    <property type="entry name" value="FAD-bd_PCMH-like_sf"/>
</dbReference>
<sequence length="109" mass="11342">MQTATAGFREGDTLIIGALMRWQDILLDPVIAQTAPILRDVAHGVGSPQIRNAATIDGNVATASPAGDSLPALVALQARIRLIHGIALGKCPLQTLSPAPDARSAEQKN</sequence>
<reference evidence="6" key="1">
    <citation type="submission" date="2014-09" db="EMBL/GenBank/DDBJ databases">
        <authorList>
            <person name="Illeghems K.G."/>
        </authorList>
    </citation>
    <scope>NUCLEOTIDE SEQUENCE [LARGE SCALE GENOMIC DNA]</scope>
    <source>
        <strain evidence="6">LMG 23848T</strain>
    </source>
</reference>
<keyword evidence="2" id="KW-0274">FAD</keyword>
<keyword evidence="1" id="KW-0285">Flavoprotein</keyword>
<dbReference type="STRING" id="431306.AGA_1882"/>
<feature type="domain" description="FAD-binding PCMH-type" evidence="4">
    <location>
        <begin position="1"/>
        <end position="109"/>
    </location>
</feature>